<evidence type="ECO:0000313" key="2">
    <source>
        <dbReference type="Proteomes" id="UP000516305"/>
    </source>
</evidence>
<dbReference type="GO" id="GO:0045151">
    <property type="term" value="P:acetoin biosynthetic process"/>
    <property type="evidence" value="ECO:0007669"/>
    <property type="project" value="InterPro"/>
</dbReference>
<protein>
    <submittedName>
        <fullName evidence="1">Acetolactate decarboxylase</fullName>
    </submittedName>
</protein>
<dbReference type="Gene3D" id="3.30.1330.80">
    <property type="entry name" value="Hypothetical protein, similar to alpha- acetolactate decarboxylase, domain 2"/>
    <property type="match status" value="1"/>
</dbReference>
<sequence>MELMPIQLFQLISKSTLLLLILFQLGACQNSNSSSESKEKAIEKEEDSSIAPALDITAAMRKVMWKGELEAKIRFDSLNLDDYYGLGPLEGLAGELMIWNGKVWVSRFISADSMQVSEDPRSGAPFFVGSRIKNWQKIELPTYIKDIHSLEKFLDEQAYYSGQPYAFRLEGRLSYADIHLQNLKPGSKVSSPEEAHAGQTNYQLENINADILGFYSQEHQGVFTHHDSHLHMHLLSKDQQWMGHLDSANFNQIILFIPES</sequence>
<dbReference type="SUPFAM" id="SSF117856">
    <property type="entry name" value="AF0104/ALDC/Ptd012-like"/>
    <property type="match status" value="1"/>
</dbReference>
<reference evidence="1 2" key="1">
    <citation type="submission" date="2020-08" db="EMBL/GenBank/DDBJ databases">
        <title>Croceimicrobium hydrocarbonivorans gen. nov., sp. nov., a novel marine bacterium isolated from a bacterial consortium that degrades polyethylene terephthalate.</title>
        <authorList>
            <person name="Liu R."/>
        </authorList>
    </citation>
    <scope>NUCLEOTIDE SEQUENCE [LARGE SCALE GENOMIC DNA]</scope>
    <source>
        <strain evidence="1 2">A20-9</strain>
    </source>
</reference>
<dbReference type="UniPathway" id="UPA00626">
    <property type="reaction ID" value="UER00678"/>
</dbReference>
<organism evidence="1 2">
    <name type="scientific">Croceimicrobium hydrocarbonivorans</name>
    <dbReference type="NCBI Taxonomy" id="2761580"/>
    <lineage>
        <taxon>Bacteria</taxon>
        <taxon>Pseudomonadati</taxon>
        <taxon>Bacteroidota</taxon>
        <taxon>Flavobacteriia</taxon>
        <taxon>Flavobacteriales</taxon>
        <taxon>Owenweeksiaceae</taxon>
        <taxon>Croceimicrobium</taxon>
    </lineage>
</organism>
<dbReference type="Pfam" id="PF03306">
    <property type="entry name" value="AAL_decarboxy"/>
    <property type="match status" value="1"/>
</dbReference>
<dbReference type="GO" id="GO:0047605">
    <property type="term" value="F:acetolactate decarboxylase activity"/>
    <property type="evidence" value="ECO:0007669"/>
    <property type="project" value="InterPro"/>
</dbReference>
<dbReference type="KEGG" id="chyd:H4K34_16135"/>
<evidence type="ECO:0000313" key="1">
    <source>
        <dbReference type="EMBL" id="QNR23885.1"/>
    </source>
</evidence>
<accession>A0A7H0VDT7</accession>
<dbReference type="InterPro" id="IPR005128">
    <property type="entry name" value="Acetolactate_a_deCO2ase"/>
</dbReference>
<dbReference type="Proteomes" id="UP000516305">
    <property type="component" value="Chromosome"/>
</dbReference>
<gene>
    <name evidence="1" type="ORF">H4K34_16135</name>
</gene>
<dbReference type="RefSeq" id="WP_210758421.1">
    <property type="nucleotide sequence ID" value="NZ_CP060139.1"/>
</dbReference>
<name>A0A7H0VDT7_9FLAO</name>
<proteinExistence type="predicted"/>
<dbReference type="EMBL" id="CP060139">
    <property type="protein sequence ID" value="QNR23885.1"/>
    <property type="molecule type" value="Genomic_DNA"/>
</dbReference>
<keyword evidence="2" id="KW-1185">Reference proteome</keyword>
<dbReference type="AlphaFoldDB" id="A0A7H0VDT7"/>